<dbReference type="PANTHER" id="PTHR33021">
    <property type="entry name" value="BLUE COPPER PROTEIN"/>
    <property type="match status" value="1"/>
</dbReference>
<dbReference type="InterPro" id="IPR003245">
    <property type="entry name" value="Phytocyanin_dom"/>
</dbReference>
<dbReference type="GO" id="GO:0046872">
    <property type="term" value="F:metal ion binding"/>
    <property type="evidence" value="ECO:0007669"/>
    <property type="project" value="UniProtKB-KW"/>
</dbReference>
<dbReference type="FunFam" id="2.60.40.420:FF:000067">
    <property type="entry name" value="Cupredoxin superfamily protein"/>
    <property type="match status" value="1"/>
</dbReference>
<dbReference type="InterPro" id="IPR008972">
    <property type="entry name" value="Cupredoxin"/>
</dbReference>
<keyword evidence="7" id="KW-1133">Transmembrane helix</keyword>
<sequence length="139" mass="14800">MVSLRIFVAFVLVVMANLCLAKEFIVGDELGWTIGYDYNAWAKGKIFHVGDTLVFQYPVGAHNVFKVNATSFQNCIVPPPDQALITGNDTIVLASPGKKWYICGVGKHCETGGQKLAITVQSGAGAPQVAPGPSPEGSY</sequence>
<dbReference type="GO" id="GO:0009055">
    <property type="term" value="F:electron transfer activity"/>
    <property type="evidence" value="ECO:0007669"/>
    <property type="project" value="InterPro"/>
</dbReference>
<protein>
    <recommendedName>
        <fullName evidence="13">Phytocyanin domain-containing protein</fullName>
    </recommendedName>
</protein>
<keyword evidence="2" id="KW-0813">Transport</keyword>
<dbReference type="EMBL" id="JAEACU010000012">
    <property type="protein sequence ID" value="KAH7513188.1"/>
    <property type="molecule type" value="Genomic_DNA"/>
</dbReference>
<evidence type="ECO:0000256" key="9">
    <source>
        <dbReference type="ARBA" id="ARBA00023136"/>
    </source>
</evidence>
<dbReference type="SUPFAM" id="SSF49503">
    <property type="entry name" value="Cupredoxins"/>
    <property type="match status" value="1"/>
</dbReference>
<evidence type="ECO:0000256" key="1">
    <source>
        <dbReference type="ARBA" id="ARBA00004479"/>
    </source>
</evidence>
<keyword evidence="10" id="KW-1015">Disulfide bond</keyword>
<evidence type="ECO:0000256" key="12">
    <source>
        <dbReference type="SAM" id="SignalP"/>
    </source>
</evidence>
<keyword evidence="5 12" id="KW-0732">Signal</keyword>
<evidence type="ECO:0000256" key="11">
    <source>
        <dbReference type="ARBA" id="ARBA00023180"/>
    </source>
</evidence>
<dbReference type="GO" id="GO:0005886">
    <property type="term" value="C:plasma membrane"/>
    <property type="evidence" value="ECO:0007669"/>
    <property type="project" value="TreeGrafter"/>
</dbReference>
<dbReference type="PROSITE" id="PS51485">
    <property type="entry name" value="PHYTOCYANIN"/>
    <property type="match status" value="1"/>
</dbReference>
<keyword evidence="4" id="KW-0479">Metal-binding</keyword>
<evidence type="ECO:0000256" key="7">
    <source>
        <dbReference type="ARBA" id="ARBA00022989"/>
    </source>
</evidence>
<comment type="caution">
    <text evidence="14">The sequence shown here is derived from an EMBL/GenBank/DDBJ whole genome shotgun (WGS) entry which is preliminary data.</text>
</comment>
<evidence type="ECO:0000256" key="3">
    <source>
        <dbReference type="ARBA" id="ARBA00022692"/>
    </source>
</evidence>
<evidence type="ECO:0000256" key="2">
    <source>
        <dbReference type="ARBA" id="ARBA00022448"/>
    </source>
</evidence>
<evidence type="ECO:0000256" key="4">
    <source>
        <dbReference type="ARBA" id="ARBA00022723"/>
    </source>
</evidence>
<organism evidence="14 15">
    <name type="scientific">Ziziphus jujuba var. spinosa</name>
    <dbReference type="NCBI Taxonomy" id="714518"/>
    <lineage>
        <taxon>Eukaryota</taxon>
        <taxon>Viridiplantae</taxon>
        <taxon>Streptophyta</taxon>
        <taxon>Embryophyta</taxon>
        <taxon>Tracheophyta</taxon>
        <taxon>Spermatophyta</taxon>
        <taxon>Magnoliopsida</taxon>
        <taxon>eudicotyledons</taxon>
        <taxon>Gunneridae</taxon>
        <taxon>Pentapetalae</taxon>
        <taxon>rosids</taxon>
        <taxon>fabids</taxon>
        <taxon>Rosales</taxon>
        <taxon>Rhamnaceae</taxon>
        <taxon>Paliureae</taxon>
        <taxon>Ziziphus</taxon>
    </lineage>
</organism>
<dbReference type="CDD" id="cd04216">
    <property type="entry name" value="Phytocyanin"/>
    <property type="match status" value="1"/>
</dbReference>
<keyword evidence="9" id="KW-0472">Membrane</keyword>
<feature type="domain" description="Phytocyanin" evidence="13">
    <location>
        <begin position="22"/>
        <end position="122"/>
    </location>
</feature>
<gene>
    <name evidence="14" type="ORF">FEM48_Zijuj12G0169900</name>
</gene>
<evidence type="ECO:0000313" key="14">
    <source>
        <dbReference type="EMBL" id="KAH7513188.1"/>
    </source>
</evidence>
<accession>A0A978UEJ5</accession>
<evidence type="ECO:0000256" key="8">
    <source>
        <dbReference type="ARBA" id="ARBA00023008"/>
    </source>
</evidence>
<dbReference type="InterPro" id="IPR039391">
    <property type="entry name" value="Phytocyanin-like"/>
</dbReference>
<keyword evidence="3" id="KW-0812">Transmembrane</keyword>
<keyword evidence="11" id="KW-0325">Glycoprotein</keyword>
<feature type="signal peptide" evidence="12">
    <location>
        <begin position="1"/>
        <end position="21"/>
    </location>
</feature>
<dbReference type="GO" id="GO:0009610">
    <property type="term" value="P:response to symbiotic fungus"/>
    <property type="evidence" value="ECO:0007669"/>
    <property type="project" value="UniProtKB-ARBA"/>
</dbReference>
<comment type="subcellular location">
    <subcellularLocation>
        <location evidence="1">Membrane</location>
        <topology evidence="1">Single-pass type I membrane protein</topology>
    </subcellularLocation>
</comment>
<evidence type="ECO:0000313" key="15">
    <source>
        <dbReference type="Proteomes" id="UP000813462"/>
    </source>
</evidence>
<evidence type="ECO:0000259" key="13">
    <source>
        <dbReference type="PROSITE" id="PS51485"/>
    </source>
</evidence>
<dbReference type="Gene3D" id="2.60.40.420">
    <property type="entry name" value="Cupredoxins - blue copper proteins"/>
    <property type="match status" value="1"/>
</dbReference>
<dbReference type="Pfam" id="PF02298">
    <property type="entry name" value="Cu_bind_like"/>
    <property type="match status" value="1"/>
</dbReference>
<dbReference type="PANTHER" id="PTHR33021:SF533">
    <property type="entry name" value="PHYTOCYANIN DOMAIN-CONTAINING PROTEIN"/>
    <property type="match status" value="1"/>
</dbReference>
<evidence type="ECO:0000256" key="10">
    <source>
        <dbReference type="ARBA" id="ARBA00023157"/>
    </source>
</evidence>
<keyword evidence="6" id="KW-0249">Electron transport</keyword>
<dbReference type="AlphaFoldDB" id="A0A978UEJ5"/>
<evidence type="ECO:0000256" key="6">
    <source>
        <dbReference type="ARBA" id="ARBA00022982"/>
    </source>
</evidence>
<name>A0A978UEJ5_ZIZJJ</name>
<reference evidence="14" key="1">
    <citation type="journal article" date="2021" name="Front. Plant Sci.">
        <title>Chromosome-Scale Genome Assembly for Chinese Sour Jujube and Insights Into Its Genome Evolution and Domestication Signature.</title>
        <authorList>
            <person name="Shen L.-Y."/>
            <person name="Luo H."/>
            <person name="Wang X.-L."/>
            <person name="Wang X.-M."/>
            <person name="Qiu X.-J."/>
            <person name="Liu H."/>
            <person name="Zhou S.-S."/>
            <person name="Jia K.-H."/>
            <person name="Nie S."/>
            <person name="Bao Y.-T."/>
            <person name="Zhang R.-G."/>
            <person name="Yun Q.-Z."/>
            <person name="Chai Y.-H."/>
            <person name="Lu J.-Y."/>
            <person name="Li Y."/>
            <person name="Zhao S.-W."/>
            <person name="Mao J.-F."/>
            <person name="Jia S.-G."/>
            <person name="Mao Y.-M."/>
        </authorList>
    </citation>
    <scope>NUCLEOTIDE SEQUENCE</scope>
    <source>
        <strain evidence="14">AT0</strain>
        <tissue evidence="14">Leaf</tissue>
    </source>
</reference>
<keyword evidence="8" id="KW-0186">Copper</keyword>
<feature type="chain" id="PRO_5037172246" description="Phytocyanin domain-containing protein" evidence="12">
    <location>
        <begin position="22"/>
        <end position="139"/>
    </location>
</feature>
<evidence type="ECO:0000256" key="5">
    <source>
        <dbReference type="ARBA" id="ARBA00022729"/>
    </source>
</evidence>
<proteinExistence type="predicted"/>
<dbReference type="Proteomes" id="UP000813462">
    <property type="component" value="Unassembled WGS sequence"/>
</dbReference>